<proteinExistence type="predicted"/>
<evidence type="ECO:0000256" key="2">
    <source>
        <dbReference type="SAM" id="Coils"/>
    </source>
</evidence>
<dbReference type="PANTHER" id="PTHR34768:SF2">
    <property type="entry name" value="COILED-COIL DOMAIN CONTAINING 89"/>
    <property type="match status" value="1"/>
</dbReference>
<organism evidence="3 4">
    <name type="scientific">Perca flavescens</name>
    <name type="common">American yellow perch</name>
    <name type="synonym">Morone flavescens</name>
    <dbReference type="NCBI Taxonomy" id="8167"/>
    <lineage>
        <taxon>Eukaryota</taxon>
        <taxon>Metazoa</taxon>
        <taxon>Chordata</taxon>
        <taxon>Craniata</taxon>
        <taxon>Vertebrata</taxon>
        <taxon>Euteleostomi</taxon>
        <taxon>Actinopterygii</taxon>
        <taxon>Neopterygii</taxon>
        <taxon>Teleostei</taxon>
        <taxon>Neoteleostei</taxon>
        <taxon>Acanthomorphata</taxon>
        <taxon>Eupercaria</taxon>
        <taxon>Perciformes</taxon>
        <taxon>Percoidei</taxon>
        <taxon>Percidae</taxon>
        <taxon>Percinae</taxon>
        <taxon>Perca</taxon>
    </lineage>
</organism>
<evidence type="ECO:0000256" key="1">
    <source>
        <dbReference type="ARBA" id="ARBA00023054"/>
    </source>
</evidence>
<sequence>MATPQRNAENFMKVEGNTTQHVDIVRKSLEKLRSISVNDATETGMLRSRIDEQSSLICMLKERADEVLLRCQALQHINTELESQVTDCQTELDSERNRAELLEKRFMDLAANNQAIIAFMEEYKSQNAQLKLENKQLQSENDTLFSQKLQDKEVFVQKQMQEIKLLREKYTEKEIEYQEKLAGCQSKLLEQTAQHQSRATKLLDQLHDAQKQQRDAVEMYNALKLNLQNAEEEHAFKETNMRESITSLTKEKDKLLCLSMERGKVIQEKQEEIQQLETKWKEEKKARAEAEDRFEQEAETVNADVKVKSLQSALDESMTKYEKLKKDFEAFKEHSTNLLLQERELNKKLRHMMG</sequence>
<feature type="coiled-coil region" evidence="2">
    <location>
        <begin position="266"/>
        <end position="327"/>
    </location>
</feature>
<dbReference type="Proteomes" id="UP000295070">
    <property type="component" value="Chromosome 11"/>
</dbReference>
<name>A0A484CVH2_PERFV</name>
<dbReference type="InterPro" id="IPR043450">
    <property type="entry name" value="CCDC89-like"/>
</dbReference>
<evidence type="ECO:0000313" key="3">
    <source>
        <dbReference type="EMBL" id="TDH06933.1"/>
    </source>
</evidence>
<gene>
    <name evidence="3" type="ORF">EPR50_G00118380</name>
</gene>
<evidence type="ECO:0000313" key="4">
    <source>
        <dbReference type="Proteomes" id="UP000295070"/>
    </source>
</evidence>
<reference evidence="3 4" key="1">
    <citation type="submission" date="2019-01" db="EMBL/GenBank/DDBJ databases">
        <title>A chromosome-scale genome assembly of the yellow perch, Perca flavescens.</title>
        <authorList>
            <person name="Feron R."/>
            <person name="Morvezen R."/>
            <person name="Bestin A."/>
            <person name="Haffray P."/>
            <person name="Klopp C."/>
            <person name="Zahm M."/>
            <person name="Cabau C."/>
            <person name="Roques C."/>
            <person name="Donnadieu C."/>
            <person name="Bouchez O."/>
            <person name="Christie M."/>
            <person name="Larson W."/>
            <person name="Guiguen Y."/>
        </authorList>
    </citation>
    <scope>NUCLEOTIDE SEQUENCE [LARGE SCALE GENOMIC DNA]</scope>
    <source>
        <strain evidence="3">YP-PL-M2</strain>
        <tissue evidence="3">Blood</tissue>
    </source>
</reference>
<evidence type="ECO:0008006" key="5">
    <source>
        <dbReference type="Google" id="ProtNLM"/>
    </source>
</evidence>
<dbReference type="AlphaFoldDB" id="A0A484CVH2"/>
<feature type="coiled-coil region" evidence="2">
    <location>
        <begin position="78"/>
        <end position="176"/>
    </location>
</feature>
<feature type="coiled-coil region" evidence="2">
    <location>
        <begin position="213"/>
        <end position="240"/>
    </location>
</feature>
<dbReference type="PANTHER" id="PTHR34768">
    <property type="entry name" value="COILED-COIL DOMAIN-CONTAINING PROTEIN 89"/>
    <property type="match status" value="1"/>
</dbReference>
<keyword evidence="4" id="KW-1185">Reference proteome</keyword>
<keyword evidence="1 2" id="KW-0175">Coiled coil</keyword>
<dbReference type="EMBL" id="SCKG01000011">
    <property type="protein sequence ID" value="TDH06933.1"/>
    <property type="molecule type" value="Genomic_DNA"/>
</dbReference>
<comment type="caution">
    <text evidence="3">The sequence shown here is derived from an EMBL/GenBank/DDBJ whole genome shotgun (WGS) entry which is preliminary data.</text>
</comment>
<accession>A0A484CVH2</accession>
<protein>
    <recommendedName>
        <fullName evidence="5">Coiled-coil domain-containing protein 89</fullName>
    </recommendedName>
</protein>